<dbReference type="EMBL" id="ASPP01019447">
    <property type="protein sequence ID" value="ETO15125.1"/>
    <property type="molecule type" value="Genomic_DNA"/>
</dbReference>
<protein>
    <recommendedName>
        <fullName evidence="2">Mon2/Sec7/BIG1-like dimerisation and cyclophilin-binding domain-containing protein</fullName>
    </recommendedName>
</protein>
<accession>X6MPV0</accession>
<comment type="caution">
    <text evidence="3">The sequence shown here is derived from an EMBL/GenBank/DDBJ whole genome shotgun (WGS) entry which is preliminary data.</text>
</comment>
<evidence type="ECO:0000313" key="4">
    <source>
        <dbReference type="Proteomes" id="UP000023152"/>
    </source>
</evidence>
<dbReference type="Pfam" id="PF16213">
    <property type="entry name" value="DCB"/>
    <property type="match status" value="1"/>
</dbReference>
<organism evidence="3 4">
    <name type="scientific">Reticulomyxa filosa</name>
    <dbReference type="NCBI Taxonomy" id="46433"/>
    <lineage>
        <taxon>Eukaryota</taxon>
        <taxon>Sar</taxon>
        <taxon>Rhizaria</taxon>
        <taxon>Retaria</taxon>
        <taxon>Foraminifera</taxon>
        <taxon>Monothalamids</taxon>
        <taxon>Reticulomyxidae</taxon>
        <taxon>Reticulomyxa</taxon>
    </lineage>
</organism>
<gene>
    <name evidence="3" type="ORF">RFI_22239</name>
</gene>
<feature type="non-terminal residue" evidence="3">
    <location>
        <position position="156"/>
    </location>
</feature>
<feature type="compositionally biased region" description="Basic and acidic residues" evidence="1">
    <location>
        <begin position="1"/>
        <end position="10"/>
    </location>
</feature>
<feature type="domain" description="Mon2/Sec7/BIG1-like dimerisation and cyclophilin-binding" evidence="2">
    <location>
        <begin position="62"/>
        <end position="148"/>
    </location>
</feature>
<evidence type="ECO:0000256" key="1">
    <source>
        <dbReference type="SAM" id="MobiDB-lite"/>
    </source>
</evidence>
<proteinExistence type="predicted"/>
<dbReference type="Proteomes" id="UP000023152">
    <property type="component" value="Unassembled WGS sequence"/>
</dbReference>
<keyword evidence="4" id="KW-1185">Reference proteome</keyword>
<name>X6MPV0_RETFI</name>
<dbReference type="InterPro" id="IPR032629">
    <property type="entry name" value="DCB_dom"/>
</dbReference>
<evidence type="ECO:0000259" key="2">
    <source>
        <dbReference type="Pfam" id="PF16213"/>
    </source>
</evidence>
<evidence type="ECO:0000313" key="3">
    <source>
        <dbReference type="EMBL" id="ETO15125.1"/>
    </source>
</evidence>
<sequence>MSTSADEKDVFGNGDMSERPSMTYESAKMDTMVDAAATAENGVSEVVSETEQQKTRMLKKQHLLQSFAKLLSVLSRRHAHLRNLCIKYRDELMKSDETRDPKGSSSMVEDGNIYWDLFKEACSAGVPHITEIALDCIQKLMATSILTGSVYCFFFF</sequence>
<dbReference type="AlphaFoldDB" id="X6MPV0"/>
<reference evidence="3 4" key="1">
    <citation type="journal article" date="2013" name="Curr. Biol.">
        <title>The Genome of the Foraminiferan Reticulomyxa filosa.</title>
        <authorList>
            <person name="Glockner G."/>
            <person name="Hulsmann N."/>
            <person name="Schleicher M."/>
            <person name="Noegel A.A."/>
            <person name="Eichinger L."/>
            <person name="Gallinger C."/>
            <person name="Pawlowski J."/>
            <person name="Sierra R."/>
            <person name="Euteneuer U."/>
            <person name="Pillet L."/>
            <person name="Moustafa A."/>
            <person name="Platzer M."/>
            <person name="Groth M."/>
            <person name="Szafranski K."/>
            <person name="Schliwa M."/>
        </authorList>
    </citation>
    <scope>NUCLEOTIDE SEQUENCE [LARGE SCALE GENOMIC DNA]</scope>
</reference>
<feature type="region of interest" description="Disordered" evidence="1">
    <location>
        <begin position="1"/>
        <end position="21"/>
    </location>
</feature>